<dbReference type="PANTHER" id="PTHR31836">
    <property type="match status" value="1"/>
</dbReference>
<feature type="compositionally biased region" description="Pro residues" evidence="2">
    <location>
        <begin position="152"/>
        <end position="198"/>
    </location>
</feature>
<comment type="caution">
    <text evidence="4">The sequence shown here is derived from an EMBL/GenBank/DDBJ whole genome shotgun (WGS) entry which is preliminary data.</text>
</comment>
<reference evidence="4" key="1">
    <citation type="journal article" date="2020" name="New Phytol.">
        <title>Comparative genomics reveals dynamic genome evolution in host specialist ectomycorrhizal fungi.</title>
        <authorList>
            <person name="Lofgren L.A."/>
            <person name="Nguyen N.H."/>
            <person name="Vilgalys R."/>
            <person name="Ruytinx J."/>
            <person name="Liao H.L."/>
            <person name="Branco S."/>
            <person name="Kuo A."/>
            <person name="LaButti K."/>
            <person name="Lipzen A."/>
            <person name="Andreopoulos W."/>
            <person name="Pangilinan J."/>
            <person name="Riley R."/>
            <person name="Hundley H."/>
            <person name="Na H."/>
            <person name="Barry K."/>
            <person name="Grigoriev I.V."/>
            <person name="Stajich J.E."/>
            <person name="Kennedy P.G."/>
        </authorList>
    </citation>
    <scope>NUCLEOTIDE SEQUENCE</scope>
    <source>
        <strain evidence="4">MN1</strain>
    </source>
</reference>
<dbReference type="PANTHER" id="PTHR31836:SF28">
    <property type="entry name" value="SRCR DOMAIN-CONTAINING PROTEIN-RELATED"/>
    <property type="match status" value="1"/>
</dbReference>
<feature type="compositionally biased region" description="Low complexity" evidence="2">
    <location>
        <begin position="199"/>
        <end position="213"/>
    </location>
</feature>
<feature type="chain" id="PRO_5040259192" evidence="3">
    <location>
        <begin position="23"/>
        <end position="271"/>
    </location>
</feature>
<evidence type="ECO:0000256" key="2">
    <source>
        <dbReference type="SAM" id="MobiDB-lite"/>
    </source>
</evidence>
<dbReference type="CDD" id="cd22191">
    <property type="entry name" value="DPBB_RlpA_EXP_N-like"/>
    <property type="match status" value="1"/>
</dbReference>
<dbReference type="EMBL" id="JABBWG010000001">
    <property type="protein sequence ID" value="KAG1826962.1"/>
    <property type="molecule type" value="Genomic_DNA"/>
</dbReference>
<evidence type="ECO:0000256" key="3">
    <source>
        <dbReference type="SAM" id="SignalP"/>
    </source>
</evidence>
<dbReference type="RefSeq" id="XP_041199809.1">
    <property type="nucleotide sequence ID" value="XM_041329839.1"/>
</dbReference>
<dbReference type="Gene3D" id="2.40.40.10">
    <property type="entry name" value="RlpA-like domain"/>
    <property type="match status" value="1"/>
</dbReference>
<keyword evidence="1 3" id="KW-0732">Signal</keyword>
<evidence type="ECO:0000313" key="4">
    <source>
        <dbReference type="EMBL" id="KAG1826962.1"/>
    </source>
</evidence>
<sequence>MRFFAQLSVLLSFVLSWYSVSASSAHQVNRRHGKRLDLDLAVRAPGDVDMYKRDYANSRFTYYAVGLGACGTTNQPGDFIVALNSAQFGSGSYCYQMITITVNGLTAQAQITDECPGCPYAGLDFSQGLFQFFAPLGDGVIYGTWSFGSSPAPAPSPTSTSQPPPPPTTTSQPPPPPTTTWTPPPPPSTTSSPSPTPSPSSTSSSSFSSSSSSSTSSTFSSSLSSASSTTSADSVVQTAGSVPASVGSSSVLMNLNLAMVYLGEFLGVAQT</sequence>
<accession>A0A9P7JK48</accession>
<dbReference type="AlphaFoldDB" id="A0A9P7JK48"/>
<evidence type="ECO:0000313" key="5">
    <source>
        <dbReference type="Proteomes" id="UP000807769"/>
    </source>
</evidence>
<dbReference type="InterPro" id="IPR036908">
    <property type="entry name" value="RlpA-like_sf"/>
</dbReference>
<feature type="region of interest" description="Disordered" evidence="2">
    <location>
        <begin position="151"/>
        <end position="213"/>
    </location>
</feature>
<organism evidence="4 5">
    <name type="scientific">Suillus subaureus</name>
    <dbReference type="NCBI Taxonomy" id="48587"/>
    <lineage>
        <taxon>Eukaryota</taxon>
        <taxon>Fungi</taxon>
        <taxon>Dikarya</taxon>
        <taxon>Basidiomycota</taxon>
        <taxon>Agaricomycotina</taxon>
        <taxon>Agaricomycetes</taxon>
        <taxon>Agaricomycetidae</taxon>
        <taxon>Boletales</taxon>
        <taxon>Suillineae</taxon>
        <taxon>Suillaceae</taxon>
        <taxon>Suillus</taxon>
    </lineage>
</organism>
<dbReference type="Proteomes" id="UP000807769">
    <property type="component" value="Unassembled WGS sequence"/>
</dbReference>
<proteinExistence type="predicted"/>
<dbReference type="SUPFAM" id="SSF50685">
    <property type="entry name" value="Barwin-like endoglucanases"/>
    <property type="match status" value="1"/>
</dbReference>
<evidence type="ECO:0000256" key="1">
    <source>
        <dbReference type="ARBA" id="ARBA00022729"/>
    </source>
</evidence>
<dbReference type="OrthoDB" id="623670at2759"/>
<keyword evidence="5" id="KW-1185">Reference proteome</keyword>
<feature type="signal peptide" evidence="3">
    <location>
        <begin position="1"/>
        <end position="22"/>
    </location>
</feature>
<dbReference type="GeneID" id="64623856"/>
<protein>
    <submittedName>
        <fullName evidence="4">RlpA-like double-psi beta-barrel-protein domain-containing protein-containing protein</fullName>
    </submittedName>
</protein>
<gene>
    <name evidence="4" type="ORF">BJ212DRAFT_1257220</name>
</gene>
<name>A0A9P7JK48_9AGAM</name>
<dbReference type="InterPro" id="IPR051477">
    <property type="entry name" value="Expansin_CellWall"/>
</dbReference>